<dbReference type="InterPro" id="IPR013658">
    <property type="entry name" value="SGL"/>
</dbReference>
<evidence type="ECO:0000259" key="2">
    <source>
        <dbReference type="Pfam" id="PF08450"/>
    </source>
</evidence>
<dbReference type="InterPro" id="IPR053224">
    <property type="entry name" value="Sensory_adhesion_molecule"/>
</dbReference>
<dbReference type="SUPFAM" id="SSF63829">
    <property type="entry name" value="Calcium-dependent phosphotriesterase"/>
    <property type="match status" value="1"/>
</dbReference>
<dbReference type="RefSeq" id="WP_344565979.1">
    <property type="nucleotide sequence ID" value="NZ_BAAATG010000044.1"/>
</dbReference>
<dbReference type="Gene3D" id="2.120.10.30">
    <property type="entry name" value="TolB, C-terminal domain"/>
    <property type="match status" value="1"/>
</dbReference>
<sequence>MRIARKPGRLAAFGLALAGLLALSPAGPAAAAPETARGLTVTDAITLPGTKVYPEGVALDPRTGDTYITSFATGAVYRAPQGQTQAQVFLPAGTDGRDTAMGTDVDEQGRLWVNDRDAVTLYDTATGARLARFVTPTPGQSVLNDLDLTPDGTAYITDSLRQLVYRITPWQIAEAVSAGGADRTLSTGFDLNSLVAPHAEGTITLNGIESDHTGGFLITVDMATGDLFRLDPATGGAVKVAVKGGAGLATADGLLLEKDQLWIAHFGTDMISRLTLSHDGTAAVVEKQLGNPALQHPTTMVRKDGSIHVVRSQFGSATLDLPFNIGRISGI</sequence>
<comment type="caution">
    <text evidence="3">The sequence shown here is derived from an EMBL/GenBank/DDBJ whole genome shotgun (WGS) entry which is preliminary data.</text>
</comment>
<organism evidence="3 4">
    <name type="scientific">Streptomyces atrovirens</name>
    <dbReference type="NCBI Taxonomy" id="285556"/>
    <lineage>
        <taxon>Bacteria</taxon>
        <taxon>Bacillati</taxon>
        <taxon>Actinomycetota</taxon>
        <taxon>Actinomycetes</taxon>
        <taxon>Kitasatosporales</taxon>
        <taxon>Streptomycetaceae</taxon>
        <taxon>Streptomyces</taxon>
    </lineage>
</organism>
<feature type="chain" id="PRO_5046635198" evidence="1">
    <location>
        <begin position="32"/>
        <end position="331"/>
    </location>
</feature>
<protein>
    <submittedName>
        <fullName evidence="3">SMP-30/gluconolactonase/LRE family protein</fullName>
    </submittedName>
</protein>
<dbReference type="PANTHER" id="PTHR31460:SF3">
    <property type="entry name" value="MESOCENTIN"/>
    <property type="match status" value="1"/>
</dbReference>
<evidence type="ECO:0000313" key="3">
    <source>
        <dbReference type="EMBL" id="MFC5239472.1"/>
    </source>
</evidence>
<keyword evidence="4" id="KW-1185">Reference proteome</keyword>
<dbReference type="EMBL" id="JBHSKN010000006">
    <property type="protein sequence ID" value="MFC5239472.1"/>
    <property type="molecule type" value="Genomic_DNA"/>
</dbReference>
<gene>
    <name evidence="3" type="ORF">ACFPWV_06035</name>
</gene>
<feature type="domain" description="SMP-30/Gluconolactonase/LRE-like region" evidence="2">
    <location>
        <begin position="54"/>
        <end position="277"/>
    </location>
</feature>
<dbReference type="PANTHER" id="PTHR31460">
    <property type="match status" value="1"/>
</dbReference>
<accession>A0ABW0DN42</accession>
<keyword evidence="1" id="KW-0732">Signal</keyword>
<dbReference type="Proteomes" id="UP001596035">
    <property type="component" value="Unassembled WGS sequence"/>
</dbReference>
<dbReference type="InterPro" id="IPR011042">
    <property type="entry name" value="6-blade_b-propeller_TolB-like"/>
</dbReference>
<reference evidence="4" key="1">
    <citation type="journal article" date="2019" name="Int. J. Syst. Evol. Microbiol.">
        <title>The Global Catalogue of Microorganisms (GCM) 10K type strain sequencing project: providing services to taxonomists for standard genome sequencing and annotation.</title>
        <authorList>
            <consortium name="The Broad Institute Genomics Platform"/>
            <consortium name="The Broad Institute Genome Sequencing Center for Infectious Disease"/>
            <person name="Wu L."/>
            <person name="Ma J."/>
        </authorList>
    </citation>
    <scope>NUCLEOTIDE SEQUENCE [LARGE SCALE GENOMIC DNA]</scope>
    <source>
        <strain evidence="4">CGMCC 4.7131</strain>
    </source>
</reference>
<feature type="signal peptide" evidence="1">
    <location>
        <begin position="1"/>
        <end position="31"/>
    </location>
</feature>
<evidence type="ECO:0000313" key="4">
    <source>
        <dbReference type="Proteomes" id="UP001596035"/>
    </source>
</evidence>
<name>A0ABW0DN42_9ACTN</name>
<proteinExistence type="predicted"/>
<dbReference type="Pfam" id="PF08450">
    <property type="entry name" value="SGL"/>
    <property type="match status" value="1"/>
</dbReference>
<evidence type="ECO:0000256" key="1">
    <source>
        <dbReference type="SAM" id="SignalP"/>
    </source>
</evidence>